<organism evidence="1 2">
    <name type="scientific">Penicillium capsulatum</name>
    <dbReference type="NCBI Taxonomy" id="69766"/>
    <lineage>
        <taxon>Eukaryota</taxon>
        <taxon>Fungi</taxon>
        <taxon>Dikarya</taxon>
        <taxon>Ascomycota</taxon>
        <taxon>Pezizomycotina</taxon>
        <taxon>Eurotiomycetes</taxon>
        <taxon>Eurotiomycetidae</taxon>
        <taxon>Eurotiales</taxon>
        <taxon>Aspergillaceae</taxon>
        <taxon>Penicillium</taxon>
    </lineage>
</organism>
<dbReference type="Proteomes" id="UP001146351">
    <property type="component" value="Unassembled WGS sequence"/>
</dbReference>
<name>A0A9W9LH41_9EURO</name>
<reference evidence="1" key="2">
    <citation type="journal article" date="2023" name="IMA Fungus">
        <title>Comparative genomic study of the Penicillium genus elucidates a diverse pangenome and 15 lateral gene transfer events.</title>
        <authorList>
            <person name="Petersen C."/>
            <person name="Sorensen T."/>
            <person name="Nielsen M.R."/>
            <person name="Sondergaard T.E."/>
            <person name="Sorensen J.L."/>
            <person name="Fitzpatrick D.A."/>
            <person name="Frisvad J.C."/>
            <person name="Nielsen K.L."/>
        </authorList>
    </citation>
    <scope>NUCLEOTIDE SEQUENCE</scope>
    <source>
        <strain evidence="1">IBT 21917</strain>
    </source>
</reference>
<sequence>MSLVETRCTVLRRLLSASGKDFVCPCCLKSYIRPDKVLEHCRKKDDEAHKQLASDDFSAFHSSYGNAIDWGADKRGLRLPRSRSDCLNIDTFIDWKTVRVPSDSGKEKAYATLLQIAERSAMIYLCPECFLTFNYMPEFNAHCREKEDHTHVAFRSTDPHMFLPSYHRAMGRVIREPPLGLDRRGPRSFHECFKLPYILENIHPQKLAPEE</sequence>
<evidence type="ECO:0000313" key="1">
    <source>
        <dbReference type="EMBL" id="KAJ5155652.1"/>
    </source>
</evidence>
<accession>A0A9W9LH41</accession>
<dbReference type="OrthoDB" id="4300656at2759"/>
<comment type="caution">
    <text evidence="1">The sequence shown here is derived from an EMBL/GenBank/DDBJ whole genome shotgun (WGS) entry which is preliminary data.</text>
</comment>
<protein>
    <submittedName>
        <fullName evidence="1">Uncharacterized protein</fullName>
    </submittedName>
</protein>
<reference evidence="1" key="1">
    <citation type="submission" date="2022-11" db="EMBL/GenBank/DDBJ databases">
        <authorList>
            <person name="Petersen C."/>
        </authorList>
    </citation>
    <scope>NUCLEOTIDE SEQUENCE</scope>
    <source>
        <strain evidence="1">IBT 21917</strain>
    </source>
</reference>
<dbReference type="EMBL" id="JAPQKO010000006">
    <property type="protein sequence ID" value="KAJ5155652.1"/>
    <property type="molecule type" value="Genomic_DNA"/>
</dbReference>
<keyword evidence="2" id="KW-1185">Reference proteome</keyword>
<proteinExistence type="predicted"/>
<dbReference type="AlphaFoldDB" id="A0A9W9LH41"/>
<evidence type="ECO:0000313" key="2">
    <source>
        <dbReference type="Proteomes" id="UP001146351"/>
    </source>
</evidence>
<gene>
    <name evidence="1" type="ORF">N7492_008455</name>
</gene>